<dbReference type="EMBL" id="KB933192">
    <property type="protein sequence ID" value="EON98811.1"/>
    <property type="molecule type" value="Genomic_DNA"/>
</dbReference>
<dbReference type="eggNOG" id="KOG1755">
    <property type="taxonomic scope" value="Eukaryota"/>
</dbReference>
<protein>
    <submittedName>
        <fullName evidence="1">Putative profilin protein</fullName>
    </submittedName>
</protein>
<evidence type="ECO:0000313" key="1">
    <source>
        <dbReference type="EMBL" id="EON98811.1"/>
    </source>
</evidence>
<reference evidence="2" key="1">
    <citation type="journal article" date="2013" name="Genome Announc.">
        <title>Draft genome sequence of the ascomycete Phaeoacremonium aleophilum strain UCR-PA7, a causal agent of the esca disease complex in grapevines.</title>
        <authorList>
            <person name="Blanco-Ulate B."/>
            <person name="Rolshausen P."/>
            <person name="Cantu D."/>
        </authorList>
    </citation>
    <scope>NUCLEOTIDE SEQUENCE [LARGE SCALE GENOMIC DNA]</scope>
    <source>
        <strain evidence="2">UCR-PA7</strain>
    </source>
</reference>
<accession>R8BHN9</accession>
<dbReference type="SUPFAM" id="SSF55770">
    <property type="entry name" value="Profilin (actin-binding protein)"/>
    <property type="match status" value="1"/>
</dbReference>
<name>R8BHN9_PHAM7</name>
<dbReference type="OrthoDB" id="421374at2759"/>
<dbReference type="Pfam" id="PF00235">
    <property type="entry name" value="Profilin"/>
    <property type="match status" value="1"/>
</dbReference>
<gene>
    <name evidence="1" type="ORF">UCRPA7_5685</name>
</gene>
<dbReference type="Proteomes" id="UP000014074">
    <property type="component" value="Unassembled WGS sequence"/>
</dbReference>
<dbReference type="Gene3D" id="3.30.450.30">
    <property type="entry name" value="Dynein light chain 2a, cytoplasmic"/>
    <property type="match status" value="1"/>
</dbReference>
<dbReference type="InterPro" id="IPR048278">
    <property type="entry name" value="PFN"/>
</dbReference>
<evidence type="ECO:0000313" key="2">
    <source>
        <dbReference type="Proteomes" id="UP000014074"/>
    </source>
</evidence>
<proteinExistence type="predicted"/>
<dbReference type="RefSeq" id="XP_007916420.1">
    <property type="nucleotide sequence ID" value="XM_007918229.1"/>
</dbReference>
<dbReference type="AlphaFoldDB" id="R8BHN9"/>
<dbReference type="HOGENOM" id="CLU_2122783_0_0_1"/>
<keyword evidence="2" id="KW-1185">Reference proteome</keyword>
<sequence length="114" mass="12457">MFSRDSRLSGLPDSVYGVKVSDQEQKQITSILDCGGSGEALQLAQKQSFQVAGQGFFAVKADSRSLYGIKNEEGVCIVRTRTALLVAHFGPPSYLEEAARCIEQLCDNLIEKEL</sequence>
<organism evidence="1 2">
    <name type="scientific">Phaeoacremonium minimum (strain UCR-PA7)</name>
    <name type="common">Esca disease fungus</name>
    <name type="synonym">Togninia minima</name>
    <dbReference type="NCBI Taxonomy" id="1286976"/>
    <lineage>
        <taxon>Eukaryota</taxon>
        <taxon>Fungi</taxon>
        <taxon>Dikarya</taxon>
        <taxon>Ascomycota</taxon>
        <taxon>Pezizomycotina</taxon>
        <taxon>Sordariomycetes</taxon>
        <taxon>Sordariomycetidae</taxon>
        <taxon>Togniniales</taxon>
        <taxon>Togniniaceae</taxon>
        <taxon>Phaeoacremonium</taxon>
    </lineage>
</organism>
<dbReference type="KEGG" id="tmn:UCRPA7_5685"/>
<dbReference type="GO" id="GO:0003779">
    <property type="term" value="F:actin binding"/>
    <property type="evidence" value="ECO:0007669"/>
    <property type="project" value="InterPro"/>
</dbReference>
<dbReference type="GeneID" id="19326263"/>
<dbReference type="InterPro" id="IPR036140">
    <property type="entry name" value="PFN_sf"/>
</dbReference>